<evidence type="ECO:0000259" key="5">
    <source>
        <dbReference type="PROSITE" id="PS50255"/>
    </source>
</evidence>
<evidence type="ECO:0000256" key="2">
    <source>
        <dbReference type="ARBA" id="ARBA00022723"/>
    </source>
</evidence>
<keyword evidence="1" id="KW-0349">Heme</keyword>
<organism evidence="6">
    <name type="scientific">Arcella intermedia</name>
    <dbReference type="NCBI Taxonomy" id="1963864"/>
    <lineage>
        <taxon>Eukaryota</taxon>
        <taxon>Amoebozoa</taxon>
        <taxon>Tubulinea</taxon>
        <taxon>Elardia</taxon>
        <taxon>Arcellinida</taxon>
        <taxon>Sphaerothecina</taxon>
        <taxon>Arcellidae</taxon>
        <taxon>Arcella</taxon>
    </lineage>
</organism>
<feature type="domain" description="Cytochrome b5 heme-binding" evidence="5">
    <location>
        <begin position="1"/>
        <end position="77"/>
    </location>
</feature>
<dbReference type="InterPro" id="IPR036400">
    <property type="entry name" value="Cyt_B5-like_heme/steroid_sf"/>
</dbReference>
<dbReference type="PRINTS" id="PR00363">
    <property type="entry name" value="CYTOCHROMEB5"/>
</dbReference>
<keyword evidence="3" id="KW-0408">Iron</keyword>
<dbReference type="Pfam" id="PF00173">
    <property type="entry name" value="Cyt-b5"/>
    <property type="match status" value="1"/>
</dbReference>
<dbReference type="EMBL" id="GIBP01011445">
    <property type="protein sequence ID" value="NDV40414.1"/>
    <property type="molecule type" value="Transcribed_RNA"/>
</dbReference>
<dbReference type="PANTHER" id="PTHR19359">
    <property type="entry name" value="CYTOCHROME B5"/>
    <property type="match status" value="1"/>
</dbReference>
<comment type="similarity">
    <text evidence="4">Belongs to the cytochrome b5 family.</text>
</comment>
<dbReference type="PROSITE" id="PS50255">
    <property type="entry name" value="CYTOCHROME_B5_2"/>
    <property type="match status" value="1"/>
</dbReference>
<name>A0A6B2LTL4_9EUKA</name>
<protein>
    <recommendedName>
        <fullName evidence="5">Cytochrome b5 heme-binding domain-containing protein</fullName>
    </recommendedName>
</protein>
<dbReference type="InterPro" id="IPR050668">
    <property type="entry name" value="Cytochrome_b5"/>
</dbReference>
<proteinExistence type="inferred from homology"/>
<accession>A0A6B2LTL4</accession>
<dbReference type="InterPro" id="IPR001199">
    <property type="entry name" value="Cyt_B5-like_heme/steroid-bd"/>
</dbReference>
<dbReference type="Gene3D" id="3.10.120.10">
    <property type="entry name" value="Cytochrome b5-like heme/steroid binding domain"/>
    <property type="match status" value="1"/>
</dbReference>
<evidence type="ECO:0000256" key="1">
    <source>
        <dbReference type="ARBA" id="ARBA00022617"/>
    </source>
</evidence>
<evidence type="ECO:0000313" key="6">
    <source>
        <dbReference type="EMBL" id="NDV40414.1"/>
    </source>
</evidence>
<evidence type="ECO:0000256" key="3">
    <source>
        <dbReference type="ARBA" id="ARBA00023004"/>
    </source>
</evidence>
<dbReference type="AlphaFoldDB" id="A0A6B2LTL4"/>
<sequence length="101" mass="11685">MKVFSRNEVVKHDKTTDGWVIIDGKVYNVTTWLPYHPGGEEIIEKLLGKDATTEFNTSMHSYQAYDKLDTLHIGYVKENRRFTVLTPAPFVDQLGELYEPH</sequence>
<reference evidence="6" key="1">
    <citation type="journal article" date="2020" name="J. Eukaryot. Microbiol.">
        <title>De novo Sequencing, Assembly and Annotation of the Transcriptome for the Free-Living Testate Amoeba Arcella intermedia.</title>
        <authorList>
            <person name="Ribeiro G.M."/>
            <person name="Porfirio-Sousa A.L."/>
            <person name="Maurer-Alcala X.X."/>
            <person name="Katz L.A."/>
            <person name="Lahr D.J.G."/>
        </authorList>
    </citation>
    <scope>NUCLEOTIDE SEQUENCE</scope>
</reference>
<dbReference type="GO" id="GO:0020037">
    <property type="term" value="F:heme binding"/>
    <property type="evidence" value="ECO:0007669"/>
    <property type="project" value="TreeGrafter"/>
</dbReference>
<dbReference type="SUPFAM" id="SSF55856">
    <property type="entry name" value="Cytochrome b5-like heme/steroid binding domain"/>
    <property type="match status" value="1"/>
</dbReference>
<evidence type="ECO:0000256" key="4">
    <source>
        <dbReference type="ARBA" id="ARBA00038168"/>
    </source>
</evidence>
<dbReference type="SMART" id="SM01117">
    <property type="entry name" value="Cyt-b5"/>
    <property type="match status" value="1"/>
</dbReference>
<dbReference type="GO" id="GO:0046872">
    <property type="term" value="F:metal ion binding"/>
    <property type="evidence" value="ECO:0007669"/>
    <property type="project" value="UniProtKB-KW"/>
</dbReference>
<keyword evidence="2" id="KW-0479">Metal-binding</keyword>
<dbReference type="GO" id="GO:0016020">
    <property type="term" value="C:membrane"/>
    <property type="evidence" value="ECO:0007669"/>
    <property type="project" value="TreeGrafter"/>
</dbReference>